<accession>A0A815CHT9</accession>
<sequence>MYEIFEFLDYFHVYEAFFNINIRFRNLLTISTLPIEINISSMSKLAYQRYYKDIIMTNTNQINSLRLSNVFIYDLISSSIEILSEFLQLKRRILDNIESKYLEKLLVQLISLPFLSSLIISSVDNIKNKNVIYHQIFRLPSLKYCKLSLEGYSHNDDPLSLVTNDHSSIEHLIINNCIYLDELNSLVSYVPQLRQKYCMQQAKIHPPGSSYLTYVSLELDDINFDQFEHLVIDLFATIQVLRILIKYNTDIAYVNNNRWEKLILSHMLNLRIFDIRHENCPSNITVNNNSNYNPLTLDN</sequence>
<organism evidence="2 3">
    <name type="scientific">Rotaria sordida</name>
    <dbReference type="NCBI Taxonomy" id="392033"/>
    <lineage>
        <taxon>Eukaryota</taxon>
        <taxon>Metazoa</taxon>
        <taxon>Spiralia</taxon>
        <taxon>Gnathifera</taxon>
        <taxon>Rotifera</taxon>
        <taxon>Eurotatoria</taxon>
        <taxon>Bdelloidea</taxon>
        <taxon>Philodinida</taxon>
        <taxon>Philodinidae</taxon>
        <taxon>Rotaria</taxon>
    </lineage>
</organism>
<keyword evidence="3" id="KW-1185">Reference proteome</keyword>
<gene>
    <name evidence="2" type="ORF">JXQ802_LOCUS28469</name>
    <name evidence="1" type="ORF">PYM288_LOCUS19050</name>
</gene>
<protein>
    <submittedName>
        <fullName evidence="2">Uncharacterized protein</fullName>
    </submittedName>
</protein>
<dbReference type="Proteomes" id="UP000663854">
    <property type="component" value="Unassembled WGS sequence"/>
</dbReference>
<name>A0A815CHT9_9BILA</name>
<reference evidence="2" key="1">
    <citation type="submission" date="2021-02" db="EMBL/GenBank/DDBJ databases">
        <authorList>
            <person name="Nowell W R."/>
        </authorList>
    </citation>
    <scope>NUCLEOTIDE SEQUENCE</scope>
</reference>
<evidence type="ECO:0000313" key="2">
    <source>
        <dbReference type="EMBL" id="CAF1280522.1"/>
    </source>
</evidence>
<proteinExistence type="predicted"/>
<dbReference type="Proteomes" id="UP000663870">
    <property type="component" value="Unassembled WGS sequence"/>
</dbReference>
<dbReference type="EMBL" id="CAJNOH010000614">
    <property type="protein sequence ID" value="CAF1088480.1"/>
    <property type="molecule type" value="Genomic_DNA"/>
</dbReference>
<comment type="caution">
    <text evidence="2">The sequence shown here is derived from an EMBL/GenBank/DDBJ whole genome shotgun (WGS) entry which is preliminary data.</text>
</comment>
<evidence type="ECO:0000313" key="3">
    <source>
        <dbReference type="Proteomes" id="UP000663870"/>
    </source>
</evidence>
<dbReference type="AlphaFoldDB" id="A0A815CHT9"/>
<evidence type="ECO:0000313" key="1">
    <source>
        <dbReference type="EMBL" id="CAF1088480.1"/>
    </source>
</evidence>
<dbReference type="EMBL" id="CAJNOL010001072">
    <property type="protein sequence ID" value="CAF1280522.1"/>
    <property type="molecule type" value="Genomic_DNA"/>
</dbReference>